<feature type="domain" description="CMP/dCMP-type deaminase" evidence="3">
    <location>
        <begin position="3"/>
        <end position="142"/>
    </location>
</feature>
<evidence type="ECO:0000313" key="4">
    <source>
        <dbReference type="EMBL" id="DAE06848.1"/>
    </source>
</evidence>
<evidence type="ECO:0000256" key="1">
    <source>
        <dbReference type="ARBA" id="ARBA00022723"/>
    </source>
</evidence>
<organism evidence="4">
    <name type="scientific">Siphoviridae sp. ctL0q1</name>
    <dbReference type="NCBI Taxonomy" id="2825449"/>
    <lineage>
        <taxon>Viruses</taxon>
        <taxon>Duplodnaviria</taxon>
        <taxon>Heunggongvirae</taxon>
        <taxon>Uroviricota</taxon>
        <taxon>Caudoviricetes</taxon>
    </lineage>
</organism>
<reference evidence="4" key="1">
    <citation type="journal article" date="2021" name="Proc. Natl. Acad. Sci. U.S.A.">
        <title>A Catalog of Tens of Thousands of Viruses from Human Metagenomes Reveals Hidden Associations with Chronic Diseases.</title>
        <authorList>
            <person name="Tisza M.J."/>
            <person name="Buck C.B."/>
        </authorList>
    </citation>
    <scope>NUCLEOTIDE SEQUENCE</scope>
    <source>
        <strain evidence="4">CtL0q1</strain>
    </source>
</reference>
<dbReference type="EMBL" id="BK015443">
    <property type="protein sequence ID" value="DAE06848.1"/>
    <property type="molecule type" value="Genomic_DNA"/>
</dbReference>
<evidence type="ECO:0000256" key="2">
    <source>
        <dbReference type="ARBA" id="ARBA00022833"/>
    </source>
</evidence>
<keyword evidence="2" id="KW-0862">Zinc</keyword>
<accession>A0A8S5PJE9</accession>
<dbReference type="PROSITE" id="PS00903">
    <property type="entry name" value="CYT_DCMP_DEAMINASES_1"/>
    <property type="match status" value="1"/>
</dbReference>
<dbReference type="PROSITE" id="PS51747">
    <property type="entry name" value="CYT_DCMP_DEAMINASES_2"/>
    <property type="match status" value="1"/>
</dbReference>
<dbReference type="GO" id="GO:0008270">
    <property type="term" value="F:zinc ion binding"/>
    <property type="evidence" value="ECO:0007669"/>
    <property type="project" value="InterPro"/>
</dbReference>
<dbReference type="GO" id="GO:0016787">
    <property type="term" value="F:hydrolase activity"/>
    <property type="evidence" value="ECO:0007669"/>
    <property type="project" value="InterPro"/>
</dbReference>
<keyword evidence="1" id="KW-0479">Metal-binding</keyword>
<proteinExistence type="predicted"/>
<dbReference type="InterPro" id="IPR016192">
    <property type="entry name" value="APOBEC/CMP_deaminase_Zn-bd"/>
</dbReference>
<dbReference type="InterPro" id="IPR002125">
    <property type="entry name" value="CMP_dCMP_dom"/>
</dbReference>
<evidence type="ECO:0000259" key="3">
    <source>
        <dbReference type="PROSITE" id="PS51747"/>
    </source>
</evidence>
<name>A0A8S5PJE9_9CAUD</name>
<sequence>MRNTEQKFFERAKQVAALSDASYSPTGCVAVYRGVVIAAGCNSQKTHPMQDKYNRYRGSSKTNYFIPKIHAEINVLSSIRHMDINFSKVDLYIYRICNSRPMGISRPCPSCMAAIKDFGIRNIYYTTDDGFAHEYLAKGGVA</sequence>
<dbReference type="Gene3D" id="3.40.140.10">
    <property type="entry name" value="Cytidine Deaminase, domain 2"/>
    <property type="match status" value="1"/>
</dbReference>
<dbReference type="Pfam" id="PF00383">
    <property type="entry name" value="dCMP_cyt_deam_1"/>
    <property type="match status" value="1"/>
</dbReference>
<dbReference type="SUPFAM" id="SSF53927">
    <property type="entry name" value="Cytidine deaminase-like"/>
    <property type="match status" value="1"/>
</dbReference>
<dbReference type="InterPro" id="IPR016193">
    <property type="entry name" value="Cytidine_deaminase-like"/>
</dbReference>
<protein>
    <submittedName>
        <fullName evidence="4">Cytidine and deoxycytidylate deaminase zinc-binding region</fullName>
    </submittedName>
</protein>